<feature type="transmembrane region" description="Helical" evidence="18">
    <location>
        <begin position="1334"/>
        <end position="1356"/>
    </location>
</feature>
<evidence type="ECO:0000256" key="4">
    <source>
        <dbReference type="ARBA" id="ARBA00022553"/>
    </source>
</evidence>
<gene>
    <name evidence="22" type="primary">LOC115018749</name>
</gene>
<feature type="compositionally biased region" description="Low complexity" evidence="17">
    <location>
        <begin position="1398"/>
        <end position="1424"/>
    </location>
</feature>
<evidence type="ECO:0000256" key="6">
    <source>
        <dbReference type="ARBA" id="ARBA00022729"/>
    </source>
</evidence>
<dbReference type="InterPro" id="IPR058857">
    <property type="entry name" value="GAIN_ADGRG2/6"/>
</dbReference>
<evidence type="ECO:0000256" key="12">
    <source>
        <dbReference type="ARBA" id="ARBA00023180"/>
    </source>
</evidence>
<dbReference type="RefSeq" id="XP_029303812.1">
    <property type="nucleotide sequence ID" value="XM_029447952.1"/>
</dbReference>
<keyword evidence="8" id="KW-0297">G-protein coupled receptor</keyword>
<dbReference type="InterPro" id="IPR057244">
    <property type="entry name" value="GAIN_B"/>
</dbReference>
<feature type="transmembrane region" description="Helical" evidence="18">
    <location>
        <begin position="1258"/>
        <end position="1287"/>
    </location>
</feature>
<dbReference type="Gene3D" id="1.20.1070.10">
    <property type="entry name" value="Rhodopsin 7-helix transmembrane proteins"/>
    <property type="match status" value="1"/>
</dbReference>
<evidence type="ECO:0000256" key="8">
    <source>
        <dbReference type="ARBA" id="ARBA00023040"/>
    </source>
</evidence>
<keyword evidence="9 18" id="KW-0472">Membrane</keyword>
<evidence type="ECO:0000259" key="20">
    <source>
        <dbReference type="PROSITE" id="PS50261"/>
    </source>
</evidence>
<dbReference type="SUPFAM" id="SSF81321">
    <property type="entry name" value="Family A G protein-coupled receptor-like"/>
    <property type="match status" value="1"/>
</dbReference>
<keyword evidence="12" id="KW-0325">Glycoprotein</keyword>
<dbReference type="PROSITE" id="PS50261">
    <property type="entry name" value="G_PROTEIN_RECEP_F2_4"/>
    <property type="match status" value="1"/>
</dbReference>
<reference evidence="22" key="1">
    <citation type="submission" date="2025-08" db="UniProtKB">
        <authorList>
            <consortium name="RefSeq"/>
        </authorList>
    </citation>
    <scope>IDENTIFICATION</scope>
</reference>
<sequence length="1464" mass="159436">MKTPGICSDGSSCRHTFTPFVRVKKPSSHVKHLYWFQTLLLAVLLAGQASCNETSAAPPLVPTTKAQTSVYYSVVVSVDVNGQKNESEIVAWLKQVFKNRLHSCVSPNHEETTATPTSPQTTSANTSYVTTLQSYNKTTAMETTTLQSNSTTTAAATTTLQGNDTTTAAETTTLQGNNTTTASTLQSNNTTTAAATTMLQGNNTTNNTTTAAATTTLQGNNTTTAAATTTLQGNDTTTAAETTTLQGKNTTTAAETTTLQGKNTTTAAETTTLQGKNTTTAAETTTLQGNNTTTAAETTTLQGNNTTTAAETTTLQGNNTTTAAETTTLQGNNTTTAAATTMLQGNNTMTAATATTTDDNHSNNQSCNHSCNYSCNHSIKNNYHNHSCNHSCNNSINKHHHIYTCSNCDKKNYHSYNNSVKKNYHNHSCNNSINKHHHNYTCSNCDKKNYHNHSCNNSVKKHLHATSNDKTTDIFQDMDVSCVKKTAIRNTNCSVTLKLKQSVHSCCILRTLCLASNSSSDIHVVGKTADRISRLPNECNNDTQELNSCTYIGPDSASCGTAYVVPQGNSTHCGTDKKNNTCSCSAYCSGTDAYYTFNISIQDSMMNFSYVLSLISKLKQPNCSLSSDVSCPLSAVASEYKDANVECESTSTNLQSCKVILGFGHEVPICNVSAALRFLFQSEKEIRYNGRVTQAAICGNSLAVNPLKSTLMWINLSLKPATFCTDIEEFNTQTCQRNVLVELDEWCVQEAFTTPGPNVTTAQPNATTSSVNVTSSPLNTTADVTESGLLPPRHCVQLCCNICIITSLKCTIVPTVLTAAESQANALFDMTADVSKMNSSQVAQLVSELLRLLSGPTVSMALGNTSVHIVSNLLGASPEVLSDSSNSIIEVVDTVGLKLVIHGNAENLLSPAVALSVKPADGRNFQETFFSISDPNNVQVRGDSRPSRSVRSDSSIPQGSIRLPPTLTEDLTIEQQQLASRVQFNFYQESTVYQDKSLGDRKLNSGILGASVANLTIKELQDDVVIHLRNTEPVPANFVATCVFWDFTLNNESGGWNPKGCFVRNSTDNETVCACNHLTSFAILLDLSREPLINRVQATILTFITYIGCGVSAIFLSITILTYLSFGKLRKDIPSKILVQLCVALLLLNLVFLVDAWLALYPDAVGLCISTAWFLHYFLLVTFTWMGLEAVHMYLALVKVFNSYISRSMVKYSLVGWGVPMIVVIIVIAIDKDNYGLVSYGKFSDGTSDEFCWLKNDIAFYVSVVAYFCIIFVFNIAMFVVVLVQLCRIKRQNPHNLQHRSTLQDIRSVAGITILLGLTWGFAFFAWGPLNLPFMYLFAIFNSLQGFFIFVFYCAVKENVRKQWRTFLCCGKMRLAENSEWSRTATQKIAKKSSETRVTSLHSSQSSQSNNSSSSTSFLVSDSSELNNGVGSPFEDRTITADEDPSMDVVLNEINMQYRNQQTP</sequence>
<evidence type="ECO:0000256" key="3">
    <source>
        <dbReference type="ARBA" id="ARBA00022475"/>
    </source>
</evidence>
<evidence type="ECO:0000256" key="9">
    <source>
        <dbReference type="ARBA" id="ARBA00023136"/>
    </source>
</evidence>
<feature type="transmembrane region" description="Helical" evidence="18">
    <location>
        <begin position="1173"/>
        <end position="1197"/>
    </location>
</feature>
<feature type="transmembrane region" description="Helical" evidence="18">
    <location>
        <begin position="1308"/>
        <end position="1328"/>
    </location>
</feature>
<dbReference type="PRINTS" id="PR00249">
    <property type="entry name" value="GPCRSECRETIN"/>
</dbReference>
<dbReference type="Pfam" id="PF26574">
    <property type="entry name" value="GAIN_ADGRG2"/>
    <property type="match status" value="1"/>
</dbReference>
<dbReference type="FunFam" id="2.60.220.50:FF:000003">
    <property type="entry name" value="adhesion G-protein coupled receptor G2 isoform X2"/>
    <property type="match status" value="1"/>
</dbReference>
<dbReference type="InterPro" id="IPR000203">
    <property type="entry name" value="GPS"/>
</dbReference>
<keyword evidence="4" id="KW-0597">Phosphoprotein</keyword>
<dbReference type="GO" id="GO:0007166">
    <property type="term" value="P:cell surface receptor signaling pathway"/>
    <property type="evidence" value="ECO:0007669"/>
    <property type="project" value="InterPro"/>
</dbReference>
<feature type="transmembrane region" description="Helical" evidence="18">
    <location>
        <begin position="1103"/>
        <end position="1126"/>
    </location>
</feature>
<dbReference type="PROSITE" id="PS00650">
    <property type="entry name" value="G_PROTEIN_RECEP_F2_2"/>
    <property type="match status" value="1"/>
</dbReference>
<comment type="subunit">
    <text evidence="16">Heterodimer of 2 chains generated by proteolytic processing; the large extracellular N-terminal fragment and the membrane-bound C-terminal fragment predominantly remain associated and non-covalently linked. Interacts with CFTR.</text>
</comment>
<organism evidence="21 22">
    <name type="scientific">Cottoperca gobio</name>
    <name type="common">Frogmouth</name>
    <name type="synonym">Aphritis gobio</name>
    <dbReference type="NCBI Taxonomy" id="56716"/>
    <lineage>
        <taxon>Eukaryota</taxon>
        <taxon>Metazoa</taxon>
        <taxon>Chordata</taxon>
        <taxon>Craniata</taxon>
        <taxon>Vertebrata</taxon>
        <taxon>Euteleostomi</taxon>
        <taxon>Actinopterygii</taxon>
        <taxon>Neopterygii</taxon>
        <taxon>Teleostei</taxon>
        <taxon>Neoteleostei</taxon>
        <taxon>Acanthomorphata</taxon>
        <taxon>Eupercaria</taxon>
        <taxon>Perciformes</taxon>
        <taxon>Notothenioidei</taxon>
        <taxon>Bovichtidae</taxon>
        <taxon>Cottoperca</taxon>
    </lineage>
</organism>
<dbReference type="KEGG" id="cgob:115018749"/>
<dbReference type="PROSITE" id="PS50221">
    <property type="entry name" value="GAIN_B"/>
    <property type="match status" value="1"/>
</dbReference>
<feature type="region of interest" description="Disordered" evidence="17">
    <location>
        <begin position="107"/>
        <end position="126"/>
    </location>
</feature>
<keyword evidence="21" id="KW-1185">Reference proteome</keyword>
<dbReference type="Proteomes" id="UP000504630">
    <property type="component" value="Chromosome 14"/>
</dbReference>
<feature type="transmembrane region" description="Helical" evidence="18">
    <location>
        <begin position="1209"/>
        <end position="1230"/>
    </location>
</feature>
<evidence type="ECO:0000256" key="11">
    <source>
        <dbReference type="ARBA" id="ARBA00023170"/>
    </source>
</evidence>
<accession>A0A6J2R2Y7</accession>
<evidence type="ECO:0000256" key="5">
    <source>
        <dbReference type="ARBA" id="ARBA00022692"/>
    </source>
</evidence>
<evidence type="ECO:0000256" key="18">
    <source>
        <dbReference type="SAM" id="Phobius"/>
    </source>
</evidence>
<dbReference type="PANTHER" id="PTHR12011:SF264">
    <property type="entry name" value="ADHESION G-PROTEIN COUPLED RECEPTOR G2"/>
    <property type="match status" value="1"/>
</dbReference>
<evidence type="ECO:0000256" key="1">
    <source>
        <dbReference type="ARBA" id="ARBA00004424"/>
    </source>
</evidence>
<dbReference type="OrthoDB" id="10037534at2759"/>
<dbReference type="PANTHER" id="PTHR12011">
    <property type="entry name" value="ADHESION G-PROTEIN COUPLED RECEPTOR"/>
    <property type="match status" value="1"/>
</dbReference>
<proteinExistence type="inferred from homology"/>
<dbReference type="InterPro" id="IPR000832">
    <property type="entry name" value="GPCR_2_secretin-like"/>
</dbReference>
<feature type="transmembrane region" description="Helical" evidence="18">
    <location>
        <begin position="1138"/>
        <end position="1161"/>
    </location>
</feature>
<feature type="domain" description="GAIN-B" evidence="19">
    <location>
        <begin position="928"/>
        <end position="1091"/>
    </location>
</feature>
<dbReference type="InterPro" id="IPR017983">
    <property type="entry name" value="GPCR_2_secretin-like_CS"/>
</dbReference>
<keyword evidence="11" id="KW-0675">Receptor</keyword>
<keyword evidence="6" id="KW-0732">Signal</keyword>
<protein>
    <recommendedName>
        <fullName evidence="14">Adhesion G-protein coupled receptor G2</fullName>
    </recommendedName>
    <alternativeName>
        <fullName evidence="15">G-protein coupled receptor 64</fullName>
    </alternativeName>
</protein>
<dbReference type="InterPro" id="IPR017981">
    <property type="entry name" value="GPCR_2-like_7TM"/>
</dbReference>
<feature type="domain" description="G-protein coupled receptors family 2 profile 2" evidence="20">
    <location>
        <begin position="1101"/>
        <end position="1357"/>
    </location>
</feature>
<feature type="region of interest" description="Disordered" evidence="17">
    <location>
        <begin position="1392"/>
        <end position="1442"/>
    </location>
</feature>
<comment type="similarity">
    <text evidence="2">Belongs to the G-protein coupled receptor 2 family. Adhesion G-protein coupled receptor (ADGR) subfamily.</text>
</comment>
<evidence type="ECO:0000256" key="15">
    <source>
        <dbReference type="ARBA" id="ARBA00083924"/>
    </source>
</evidence>
<evidence type="ECO:0000256" key="10">
    <source>
        <dbReference type="ARBA" id="ARBA00023157"/>
    </source>
</evidence>
<evidence type="ECO:0000256" key="14">
    <source>
        <dbReference type="ARBA" id="ARBA00069918"/>
    </source>
</evidence>
<keyword evidence="5 18" id="KW-0812">Transmembrane</keyword>
<dbReference type="GO" id="GO:0016324">
    <property type="term" value="C:apical plasma membrane"/>
    <property type="evidence" value="ECO:0007669"/>
    <property type="project" value="UniProtKB-SubCell"/>
</dbReference>
<evidence type="ECO:0000256" key="16">
    <source>
        <dbReference type="ARBA" id="ARBA00093560"/>
    </source>
</evidence>
<evidence type="ECO:0000313" key="22">
    <source>
        <dbReference type="RefSeq" id="XP_029303812.1"/>
    </source>
</evidence>
<dbReference type="SMART" id="SM00303">
    <property type="entry name" value="GPS"/>
    <property type="match status" value="1"/>
</dbReference>
<keyword evidence="13" id="KW-0807">Transducer</keyword>
<dbReference type="Pfam" id="PF00002">
    <property type="entry name" value="7tm_2"/>
    <property type="match status" value="1"/>
</dbReference>
<dbReference type="Gene3D" id="2.60.220.50">
    <property type="match status" value="1"/>
</dbReference>
<dbReference type="FunFam" id="1.20.1070.10:FF:000043">
    <property type="entry name" value="adhesion G-protein coupled receptor G2 isoform X1"/>
    <property type="match status" value="1"/>
</dbReference>
<comment type="subcellular location">
    <subcellularLocation>
        <location evidence="1">Apical cell membrane</location>
        <topology evidence="1">Multi-pass membrane protein</topology>
    </subcellularLocation>
</comment>
<evidence type="ECO:0000256" key="2">
    <source>
        <dbReference type="ARBA" id="ARBA00007343"/>
    </source>
</evidence>
<keyword evidence="10" id="KW-1015">Disulfide bond</keyword>
<keyword evidence="3" id="KW-1003">Cell membrane</keyword>
<evidence type="ECO:0000259" key="19">
    <source>
        <dbReference type="PROSITE" id="PS50221"/>
    </source>
</evidence>
<evidence type="ECO:0000313" key="21">
    <source>
        <dbReference type="Proteomes" id="UP000504630"/>
    </source>
</evidence>
<dbReference type="InParanoid" id="A0A6J2R2Y7"/>
<evidence type="ECO:0000256" key="7">
    <source>
        <dbReference type="ARBA" id="ARBA00022989"/>
    </source>
</evidence>
<feature type="compositionally biased region" description="Low complexity" evidence="17">
    <location>
        <begin position="113"/>
        <end position="126"/>
    </location>
</feature>
<dbReference type="GeneID" id="115018749"/>
<dbReference type="GO" id="GO:0007189">
    <property type="term" value="P:adenylate cyclase-activating G protein-coupled receptor signaling pathway"/>
    <property type="evidence" value="ECO:0007669"/>
    <property type="project" value="TreeGrafter"/>
</dbReference>
<dbReference type="InterPro" id="IPR046338">
    <property type="entry name" value="GAIN_dom_sf"/>
</dbReference>
<evidence type="ECO:0000256" key="17">
    <source>
        <dbReference type="SAM" id="MobiDB-lite"/>
    </source>
</evidence>
<dbReference type="Pfam" id="PF01825">
    <property type="entry name" value="GPS"/>
    <property type="match status" value="1"/>
</dbReference>
<feature type="region of interest" description="Disordered" evidence="17">
    <location>
        <begin position="936"/>
        <end position="961"/>
    </location>
</feature>
<evidence type="ECO:0000256" key="13">
    <source>
        <dbReference type="ARBA" id="ARBA00023224"/>
    </source>
</evidence>
<keyword evidence="7 18" id="KW-1133">Transmembrane helix</keyword>
<name>A0A6J2R2Y7_COTGO</name>
<dbReference type="GO" id="GO:0004930">
    <property type="term" value="F:G protein-coupled receptor activity"/>
    <property type="evidence" value="ECO:0007669"/>
    <property type="project" value="UniProtKB-KW"/>
</dbReference>